<dbReference type="InterPro" id="IPR040442">
    <property type="entry name" value="Pyrv_kinase-like_dom_sf"/>
</dbReference>
<evidence type="ECO:0000256" key="3">
    <source>
        <dbReference type="ARBA" id="ARBA00023239"/>
    </source>
</evidence>
<feature type="domain" description="HpcH/HpaI aldolase/citrate lyase" evidence="4">
    <location>
        <begin position="21"/>
        <end position="106"/>
    </location>
</feature>
<evidence type="ECO:0000256" key="1">
    <source>
        <dbReference type="ARBA" id="ARBA00005568"/>
    </source>
</evidence>
<dbReference type="AlphaFoldDB" id="A0A383B6F9"/>
<protein>
    <recommendedName>
        <fullName evidence="4">HpcH/HpaI aldolase/citrate lyase domain-containing protein</fullName>
    </recommendedName>
</protein>
<dbReference type="EMBL" id="UINC01197967">
    <property type="protein sequence ID" value="SVE15717.1"/>
    <property type="molecule type" value="Genomic_DNA"/>
</dbReference>
<name>A0A383B6F9_9ZZZZ</name>
<proteinExistence type="inferred from homology"/>
<sequence>MIKRNFVLNKLKKNKAVIGTWIVVPSIISVDIITSTGLDFVIIDREHGPISFETAQEMIIACESRGVSPIMRVGDIEKSFIQNALDIGNHGIQIPNISNKIEAEKV</sequence>
<feature type="non-terminal residue" evidence="5">
    <location>
        <position position="106"/>
    </location>
</feature>
<dbReference type="Gene3D" id="3.20.20.60">
    <property type="entry name" value="Phosphoenolpyruvate-binding domains"/>
    <property type="match status" value="1"/>
</dbReference>
<keyword evidence="2" id="KW-0479">Metal-binding</keyword>
<dbReference type="PANTHER" id="PTHR30502">
    <property type="entry name" value="2-KETO-3-DEOXY-L-RHAMNONATE ALDOLASE"/>
    <property type="match status" value="1"/>
</dbReference>
<comment type="similarity">
    <text evidence="1">Belongs to the HpcH/HpaI aldolase family.</text>
</comment>
<dbReference type="InterPro" id="IPR050251">
    <property type="entry name" value="HpcH-HpaI_aldolase"/>
</dbReference>
<organism evidence="5">
    <name type="scientific">marine metagenome</name>
    <dbReference type="NCBI Taxonomy" id="408172"/>
    <lineage>
        <taxon>unclassified sequences</taxon>
        <taxon>metagenomes</taxon>
        <taxon>ecological metagenomes</taxon>
    </lineage>
</organism>
<dbReference type="GO" id="GO:0046872">
    <property type="term" value="F:metal ion binding"/>
    <property type="evidence" value="ECO:0007669"/>
    <property type="project" value="UniProtKB-KW"/>
</dbReference>
<evidence type="ECO:0000256" key="2">
    <source>
        <dbReference type="ARBA" id="ARBA00022723"/>
    </source>
</evidence>
<dbReference type="GO" id="GO:0005737">
    <property type="term" value="C:cytoplasm"/>
    <property type="evidence" value="ECO:0007669"/>
    <property type="project" value="TreeGrafter"/>
</dbReference>
<gene>
    <name evidence="5" type="ORF">METZ01_LOCUS468571</name>
</gene>
<dbReference type="Pfam" id="PF03328">
    <property type="entry name" value="HpcH_HpaI"/>
    <property type="match status" value="1"/>
</dbReference>
<dbReference type="GO" id="GO:0016832">
    <property type="term" value="F:aldehyde-lyase activity"/>
    <property type="evidence" value="ECO:0007669"/>
    <property type="project" value="TreeGrafter"/>
</dbReference>
<evidence type="ECO:0000259" key="4">
    <source>
        <dbReference type="Pfam" id="PF03328"/>
    </source>
</evidence>
<accession>A0A383B6F9</accession>
<keyword evidence="3" id="KW-0456">Lyase</keyword>
<dbReference type="SUPFAM" id="SSF51621">
    <property type="entry name" value="Phosphoenolpyruvate/pyruvate domain"/>
    <property type="match status" value="1"/>
</dbReference>
<dbReference type="PANTHER" id="PTHR30502:SF0">
    <property type="entry name" value="PHOSPHOENOLPYRUVATE CARBOXYLASE FAMILY PROTEIN"/>
    <property type="match status" value="1"/>
</dbReference>
<reference evidence="5" key="1">
    <citation type="submission" date="2018-05" db="EMBL/GenBank/DDBJ databases">
        <authorList>
            <person name="Lanie J.A."/>
            <person name="Ng W.-L."/>
            <person name="Kazmierczak K.M."/>
            <person name="Andrzejewski T.M."/>
            <person name="Davidsen T.M."/>
            <person name="Wayne K.J."/>
            <person name="Tettelin H."/>
            <person name="Glass J.I."/>
            <person name="Rusch D."/>
            <person name="Podicherti R."/>
            <person name="Tsui H.-C.T."/>
            <person name="Winkler M.E."/>
        </authorList>
    </citation>
    <scope>NUCLEOTIDE SEQUENCE</scope>
</reference>
<dbReference type="InterPro" id="IPR005000">
    <property type="entry name" value="Aldolase/citrate-lyase_domain"/>
</dbReference>
<evidence type="ECO:0000313" key="5">
    <source>
        <dbReference type="EMBL" id="SVE15717.1"/>
    </source>
</evidence>
<dbReference type="InterPro" id="IPR015813">
    <property type="entry name" value="Pyrv/PenolPyrv_kinase-like_dom"/>
</dbReference>